<dbReference type="Proteomes" id="UP000001593">
    <property type="component" value="Unassembled WGS sequence"/>
</dbReference>
<dbReference type="InParanoid" id="A7S9U6"/>
<evidence type="ECO:0000313" key="3">
    <source>
        <dbReference type="EMBL" id="EDO39543.1"/>
    </source>
</evidence>
<dbReference type="InterPro" id="IPR024875">
    <property type="entry name" value="Protein_Lines"/>
</dbReference>
<feature type="domain" description="Protein Lines N-terminal" evidence="2">
    <location>
        <begin position="307"/>
        <end position="554"/>
    </location>
</feature>
<dbReference type="PANTHER" id="PTHR16057">
    <property type="entry name" value="WINS1, 2 PROTEIN"/>
    <property type="match status" value="1"/>
</dbReference>
<keyword evidence="4" id="KW-1185">Reference proteome</keyword>
<organism evidence="3 4">
    <name type="scientific">Nematostella vectensis</name>
    <name type="common">Starlet sea anemone</name>
    <dbReference type="NCBI Taxonomy" id="45351"/>
    <lineage>
        <taxon>Eukaryota</taxon>
        <taxon>Metazoa</taxon>
        <taxon>Cnidaria</taxon>
        <taxon>Anthozoa</taxon>
        <taxon>Hexacorallia</taxon>
        <taxon>Actiniaria</taxon>
        <taxon>Edwardsiidae</taxon>
        <taxon>Nematostella</taxon>
    </lineage>
</organism>
<feature type="compositionally biased region" description="Basic and acidic residues" evidence="1">
    <location>
        <begin position="277"/>
        <end position="286"/>
    </location>
</feature>
<dbReference type="AlphaFoldDB" id="A7S9U6"/>
<dbReference type="PANTHER" id="PTHR16057:SF1">
    <property type="entry name" value="PROTEIN LINES HOMOLOG 1"/>
    <property type="match status" value="1"/>
</dbReference>
<dbReference type="InterPro" id="IPR032794">
    <property type="entry name" value="LINES_N"/>
</dbReference>
<proteinExistence type="predicted"/>
<accession>A7S9U6</accession>
<evidence type="ECO:0000313" key="4">
    <source>
        <dbReference type="Proteomes" id="UP000001593"/>
    </source>
</evidence>
<gene>
    <name evidence="3" type="ORF">NEMVEDRAFT_v1g208994</name>
</gene>
<feature type="region of interest" description="Disordered" evidence="1">
    <location>
        <begin position="277"/>
        <end position="298"/>
    </location>
</feature>
<name>A7S9U6_NEMVE</name>
<reference evidence="3 4" key="1">
    <citation type="journal article" date="2007" name="Science">
        <title>Sea anemone genome reveals ancestral eumetazoan gene repertoire and genomic organization.</title>
        <authorList>
            <person name="Putnam N.H."/>
            <person name="Srivastava M."/>
            <person name="Hellsten U."/>
            <person name="Dirks B."/>
            <person name="Chapman J."/>
            <person name="Salamov A."/>
            <person name="Terry A."/>
            <person name="Shapiro H."/>
            <person name="Lindquist E."/>
            <person name="Kapitonov V.V."/>
            <person name="Jurka J."/>
            <person name="Genikhovich G."/>
            <person name="Grigoriev I.V."/>
            <person name="Lucas S.M."/>
            <person name="Steele R.E."/>
            <person name="Finnerty J.R."/>
            <person name="Technau U."/>
            <person name="Martindale M.Q."/>
            <person name="Rokhsar D.S."/>
        </authorList>
    </citation>
    <scope>NUCLEOTIDE SEQUENCE [LARGE SCALE GENOMIC DNA]</scope>
    <source>
        <strain evidence="4">CH2 X CH6</strain>
    </source>
</reference>
<dbReference type="EMBL" id="DS469605">
    <property type="protein sequence ID" value="EDO39543.1"/>
    <property type="molecule type" value="Genomic_DNA"/>
</dbReference>
<dbReference type="HOGENOM" id="CLU_396043_0_0_1"/>
<evidence type="ECO:0000256" key="1">
    <source>
        <dbReference type="SAM" id="MobiDB-lite"/>
    </source>
</evidence>
<protein>
    <recommendedName>
        <fullName evidence="2">Protein Lines N-terminal domain-containing protein</fullName>
    </recommendedName>
</protein>
<dbReference type="Pfam" id="PF14694">
    <property type="entry name" value="LINES_N"/>
    <property type="match status" value="1"/>
</dbReference>
<sequence length="696" mass="78190">MEKLKTVYSLTIGEQCFNEIYNCENYAELVDLDHQKIPREELLLKLTILTRFFRNSTTGNTCPSLCKIRRGLVSTHKIIAKLIGCLESPDHHVSFIAVKTLAHVIQMGDMYLNSEVLGQLKALYIDLIPLSPKALHVAELVQLVFQDNLDETHPVKSTSLQLKCQCLENESLFLPNSELAKSPQEIIKLNLEGCLTDLFILYIPFYHDMHVHLKKLGSLTLGIHAGDIDLFLRRSKEMHQILYDSRKLTFTEECCFIEFLKMVFQVMKSEKIGVPSKFEDQQDTKSKNSKRQISQPDNMAMNIKESNKEISKQVLLLLPHYLHVKNISTEITSTIYDVLSMAQASFDGRDWVVLNSAVEVLSVFSCCALENAPSKVFNGFGGTQILLPPSYSSSKLDPVVLRKLSLLLTKSTVLSLEALKITKDSTRIVTLVLDCMQSWLYQISSQLLSNSCSCCPSTQKSIIELFADQDDEMIDILYHLLLLHLALCSIDKDPDSIHLQHAINPHLLFLEFLGTTRHDHSILLDLLVSSETTFLVYLVKYLHLVLDDWQGFLQAANDFDRNIAQGHIVHKKTGSLSHSDQECSKEAGYPENVGLSSPICRLDLACESECSKGTGYDENVCLGSPICEQGLAHDGDSDVELDYGSDSPTIADGLAKIMFSYGSNDEDSEIELDCSQSGYEQEWSKHKALWNFGGSE</sequence>
<evidence type="ECO:0000259" key="2">
    <source>
        <dbReference type="Pfam" id="PF14694"/>
    </source>
</evidence>
<dbReference type="OMA" id="CCALENA"/>
<dbReference type="eggNOG" id="ENOG502QT6F">
    <property type="taxonomic scope" value="Eukaryota"/>
</dbReference>